<evidence type="ECO:0000313" key="2">
    <source>
        <dbReference type="Proteomes" id="UP000823775"/>
    </source>
</evidence>
<accession>A0ABS8T3L7</accession>
<keyword evidence="2" id="KW-1185">Reference proteome</keyword>
<comment type="caution">
    <text evidence="1">The sequence shown here is derived from an EMBL/GenBank/DDBJ whole genome shotgun (WGS) entry which is preliminary data.</text>
</comment>
<evidence type="ECO:0000313" key="1">
    <source>
        <dbReference type="EMBL" id="MCD7465972.1"/>
    </source>
</evidence>
<gene>
    <name evidence="1" type="ORF">HAX54_002254</name>
</gene>
<organism evidence="1 2">
    <name type="scientific">Datura stramonium</name>
    <name type="common">Jimsonweed</name>
    <name type="synonym">Common thornapple</name>
    <dbReference type="NCBI Taxonomy" id="4076"/>
    <lineage>
        <taxon>Eukaryota</taxon>
        <taxon>Viridiplantae</taxon>
        <taxon>Streptophyta</taxon>
        <taxon>Embryophyta</taxon>
        <taxon>Tracheophyta</taxon>
        <taxon>Spermatophyta</taxon>
        <taxon>Magnoliopsida</taxon>
        <taxon>eudicotyledons</taxon>
        <taxon>Gunneridae</taxon>
        <taxon>Pentapetalae</taxon>
        <taxon>asterids</taxon>
        <taxon>lamiids</taxon>
        <taxon>Solanales</taxon>
        <taxon>Solanaceae</taxon>
        <taxon>Solanoideae</taxon>
        <taxon>Datureae</taxon>
        <taxon>Datura</taxon>
    </lineage>
</organism>
<proteinExistence type="predicted"/>
<dbReference type="Proteomes" id="UP000823775">
    <property type="component" value="Unassembled WGS sequence"/>
</dbReference>
<reference evidence="1 2" key="1">
    <citation type="journal article" date="2021" name="BMC Genomics">
        <title>Datura genome reveals duplications of psychoactive alkaloid biosynthetic genes and high mutation rate following tissue culture.</title>
        <authorList>
            <person name="Rajewski A."/>
            <person name="Carter-House D."/>
            <person name="Stajich J."/>
            <person name="Litt A."/>
        </authorList>
    </citation>
    <scope>NUCLEOTIDE SEQUENCE [LARGE SCALE GENOMIC DNA]</scope>
    <source>
        <strain evidence="1">AR-01</strain>
    </source>
</reference>
<name>A0ABS8T3L7_DATST</name>
<protein>
    <submittedName>
        <fullName evidence="1">Uncharacterized protein</fullName>
    </submittedName>
</protein>
<dbReference type="EMBL" id="JACEIK010001101">
    <property type="protein sequence ID" value="MCD7465972.1"/>
    <property type="molecule type" value="Genomic_DNA"/>
</dbReference>
<sequence>MEKNMWAPLKISRSLKIILCPKQGHKSSWIELDMVWVLELVSSPDQAWLGLKPVDWDRKSHGVKIDLKLGLGSRVVDIELHHQSVACMESYRSRSQSKSNQMVDCSGPGSSSVSVVSFSARDGKGRVWGMCLGQLKVKSS</sequence>